<evidence type="ECO:0000256" key="2">
    <source>
        <dbReference type="SAM" id="MobiDB-lite"/>
    </source>
</evidence>
<dbReference type="PANTHER" id="PTHR46872">
    <property type="entry name" value="DNA BINDING PROTEIN"/>
    <property type="match status" value="1"/>
</dbReference>
<feature type="domain" description="ELM2" evidence="3">
    <location>
        <begin position="317"/>
        <end position="368"/>
    </location>
</feature>
<feature type="region of interest" description="Disordered" evidence="2">
    <location>
        <begin position="77"/>
        <end position="96"/>
    </location>
</feature>
<evidence type="ECO:0000313" key="5">
    <source>
        <dbReference type="Proteomes" id="UP001346149"/>
    </source>
</evidence>
<evidence type="ECO:0000313" key="4">
    <source>
        <dbReference type="EMBL" id="KAK4788592.1"/>
    </source>
</evidence>
<keyword evidence="5" id="KW-1185">Reference proteome</keyword>
<dbReference type="Proteomes" id="UP001346149">
    <property type="component" value="Unassembled WGS sequence"/>
</dbReference>
<dbReference type="PANTHER" id="PTHR46872:SF10">
    <property type="entry name" value="MYB-LIKE DOMAIN-CONTAINING PROTEIN"/>
    <property type="match status" value="1"/>
</dbReference>
<feature type="compositionally biased region" description="Polar residues" evidence="2">
    <location>
        <begin position="297"/>
        <end position="306"/>
    </location>
</feature>
<name>A0AAN7LLN0_TRANT</name>
<evidence type="ECO:0000259" key="3">
    <source>
        <dbReference type="SMART" id="SM01189"/>
    </source>
</evidence>
<evidence type="ECO:0000256" key="1">
    <source>
        <dbReference type="ARBA" id="ARBA00023242"/>
    </source>
</evidence>
<organism evidence="4 5">
    <name type="scientific">Trapa natans</name>
    <name type="common">Water chestnut</name>
    <dbReference type="NCBI Taxonomy" id="22666"/>
    <lineage>
        <taxon>Eukaryota</taxon>
        <taxon>Viridiplantae</taxon>
        <taxon>Streptophyta</taxon>
        <taxon>Embryophyta</taxon>
        <taxon>Tracheophyta</taxon>
        <taxon>Spermatophyta</taxon>
        <taxon>Magnoliopsida</taxon>
        <taxon>eudicotyledons</taxon>
        <taxon>Gunneridae</taxon>
        <taxon>Pentapetalae</taxon>
        <taxon>rosids</taxon>
        <taxon>malvids</taxon>
        <taxon>Myrtales</taxon>
        <taxon>Lythraceae</taxon>
        <taxon>Trapa</taxon>
    </lineage>
</organism>
<comment type="caution">
    <text evidence="4">The sequence shown here is derived from an EMBL/GenBank/DDBJ whole genome shotgun (WGS) entry which is preliminary data.</text>
</comment>
<reference evidence="4 5" key="1">
    <citation type="journal article" date="2023" name="Hortic Res">
        <title>Pangenome of water caltrop reveals structural variations and asymmetric subgenome divergence after allopolyploidization.</title>
        <authorList>
            <person name="Zhang X."/>
            <person name="Chen Y."/>
            <person name="Wang L."/>
            <person name="Yuan Y."/>
            <person name="Fang M."/>
            <person name="Shi L."/>
            <person name="Lu R."/>
            <person name="Comes H.P."/>
            <person name="Ma Y."/>
            <person name="Chen Y."/>
            <person name="Huang G."/>
            <person name="Zhou Y."/>
            <person name="Zheng Z."/>
            <person name="Qiu Y."/>
        </authorList>
    </citation>
    <scope>NUCLEOTIDE SEQUENCE [LARGE SCALE GENOMIC DNA]</scope>
    <source>
        <strain evidence="4">F231</strain>
    </source>
</reference>
<dbReference type="InterPro" id="IPR000949">
    <property type="entry name" value="ELM2_dom"/>
</dbReference>
<dbReference type="AlphaFoldDB" id="A0AAN7LLN0"/>
<dbReference type="EMBL" id="JAXQNO010000011">
    <property type="protein sequence ID" value="KAK4788592.1"/>
    <property type="molecule type" value="Genomic_DNA"/>
</dbReference>
<feature type="region of interest" description="Disordered" evidence="2">
    <location>
        <begin position="260"/>
        <end position="316"/>
    </location>
</feature>
<feature type="compositionally biased region" description="Basic and acidic residues" evidence="2">
    <location>
        <begin position="278"/>
        <end position="292"/>
    </location>
</feature>
<proteinExistence type="predicted"/>
<sequence length="519" mass="58647">MDFVAGKESFMEFSGLNADVDSGETCTWDEVKSMEQESYESKICIEDGDSVPFNGRKGVVTSPGVANLCNDVDATSDVSETDIDKKSNSPSKRPRTVIDNEYSANLNLKRKKNAHGSPDDEFVSVVADSEGGNMRNGNDTVLLVLEASRKGLCWSNKNGEPFAKMLDWLTAVAKDPCHPSVKSLPERSKWKSHGNEEFWKQVILAREAISLKRQDHVVTKPPNWQKIQKMHPMMYEDNFGNSYKFRDRVRVKAKSSSWKGLSYGQASSGSLTSGTQHNLEKRPSPHMGRTEDYADGNGTSDSSTADSLFCNRPPQKVPVGPQFQAKVPDWDGLTSESDSKWLGISIWPLERTEYRGLIERDPIGKGRQDSCGCQFQGSAECIRFHIAEKRGKVKLELGSAFYRLKLDNMGEEVELSWSDAEQKRFSAIVKSNPQSQDKCFWDHLFKAFCNKGREELVSYYFNVFLLKRRAYQNRFALDNIDSDDEESDTSFAVKRVDSQNIKPRNSIFYSPTKLNARFR</sequence>
<protein>
    <recommendedName>
        <fullName evidence="3">ELM2 domain-containing protein</fullName>
    </recommendedName>
</protein>
<dbReference type="SMART" id="SM01189">
    <property type="entry name" value="ELM2"/>
    <property type="match status" value="1"/>
</dbReference>
<keyword evidence="1" id="KW-0539">Nucleus</keyword>
<feature type="compositionally biased region" description="Polar residues" evidence="2">
    <location>
        <begin position="260"/>
        <end position="277"/>
    </location>
</feature>
<accession>A0AAN7LLN0</accession>
<gene>
    <name evidence="4" type="ORF">SAY86_019911</name>
</gene>